<dbReference type="Gene3D" id="3.40.190.10">
    <property type="entry name" value="Periplasmic binding protein-like II"/>
    <property type="match status" value="2"/>
</dbReference>
<evidence type="ECO:0000313" key="12">
    <source>
        <dbReference type="EMBL" id="GEQ55022.1"/>
    </source>
</evidence>
<evidence type="ECO:0000256" key="4">
    <source>
        <dbReference type="ARBA" id="ARBA00022605"/>
    </source>
</evidence>
<dbReference type="GO" id="GO:0004664">
    <property type="term" value="F:prephenate dehydratase activity"/>
    <property type="evidence" value="ECO:0007669"/>
    <property type="project" value="UniProtKB-EC"/>
</dbReference>
<dbReference type="KEGG" id="tkr:C7K43_03245"/>
<dbReference type="Proteomes" id="UP000886607">
    <property type="component" value="Unassembled WGS sequence"/>
</dbReference>
<evidence type="ECO:0000313" key="13">
    <source>
        <dbReference type="Proteomes" id="UP000886597"/>
    </source>
</evidence>
<evidence type="ECO:0000313" key="11">
    <source>
        <dbReference type="EMBL" id="GEQ50030.1"/>
    </source>
</evidence>
<dbReference type="SUPFAM" id="SSF53850">
    <property type="entry name" value="Periplasmic binding protein-like II"/>
    <property type="match status" value="1"/>
</dbReference>
<evidence type="ECO:0000256" key="5">
    <source>
        <dbReference type="ARBA" id="ARBA00023141"/>
    </source>
</evidence>
<keyword evidence="4" id="KW-0028">Amino-acid biosynthesis</keyword>
<name>A0AAN4UCP8_9ENTE</name>
<dbReference type="NCBIfam" id="NF008865">
    <property type="entry name" value="PRK11898.1"/>
    <property type="match status" value="1"/>
</dbReference>
<dbReference type="InterPro" id="IPR045865">
    <property type="entry name" value="ACT-like_dom_sf"/>
</dbReference>
<dbReference type="PANTHER" id="PTHR21022:SF19">
    <property type="entry name" value="PREPHENATE DEHYDRATASE-RELATED"/>
    <property type="match status" value="1"/>
</dbReference>
<feature type="domain" description="ACT" evidence="10">
    <location>
        <begin position="195"/>
        <end position="270"/>
    </location>
</feature>
<dbReference type="CDD" id="cd13633">
    <property type="entry name" value="PBP2_Sa-PDT_like"/>
    <property type="match status" value="1"/>
</dbReference>
<evidence type="ECO:0000256" key="2">
    <source>
        <dbReference type="ARBA" id="ARBA00013147"/>
    </source>
</evidence>
<dbReference type="Gene3D" id="3.30.70.260">
    <property type="match status" value="1"/>
</dbReference>
<proteinExistence type="predicted"/>
<dbReference type="GO" id="GO:0005737">
    <property type="term" value="C:cytoplasm"/>
    <property type="evidence" value="ECO:0007669"/>
    <property type="project" value="TreeGrafter"/>
</dbReference>
<protein>
    <recommendedName>
        <fullName evidence="3">Prephenate dehydratase</fullName>
        <ecNumber evidence="2">4.2.1.51</ecNumber>
    </recommendedName>
</protein>
<dbReference type="EMBL" id="BKBO01000032">
    <property type="protein sequence ID" value="GEQ50030.1"/>
    <property type="molecule type" value="Genomic_DNA"/>
</dbReference>
<dbReference type="RefSeq" id="WP_124005538.1">
    <property type="nucleotide sequence ID" value="NZ_BJYN01000017.1"/>
</dbReference>
<dbReference type="EC" id="4.2.1.51" evidence="2"/>
<keyword evidence="6" id="KW-0584">Phenylalanine biosynthesis</keyword>
<feature type="domain" description="Prephenate dehydratase" evidence="9">
    <location>
        <begin position="2"/>
        <end position="178"/>
    </location>
</feature>
<comment type="pathway">
    <text evidence="1">Amino-acid biosynthesis; L-phenylalanine biosynthesis; phenylpyruvate from prephenate: step 1/1.</text>
</comment>
<reference evidence="12" key="2">
    <citation type="journal article" date="2020" name="Int. Dairy J.">
        <title>Lactic acid bacterial diversity in Brie cheese focusing on salt concentration and pH of isolation medium and characterisation of halophilic and alkaliphilic lactic acid bacterial isolates.</title>
        <authorList>
            <person name="Unno R."/>
            <person name="Matsutani M."/>
            <person name="Suzuki T."/>
            <person name="Kodama K."/>
            <person name="Matsushita H."/>
            <person name="Yamasato K."/>
            <person name="Koizumi Y."/>
            <person name="Ishikawa M."/>
        </authorList>
    </citation>
    <scope>NUCLEOTIDE SEQUENCE</scope>
    <source>
        <strain evidence="12">7C1</strain>
        <strain evidence="11">8C4</strain>
    </source>
</reference>
<dbReference type="CDD" id="cd04905">
    <property type="entry name" value="ACT_CM-PDT"/>
    <property type="match status" value="1"/>
</dbReference>
<dbReference type="InterPro" id="IPR002912">
    <property type="entry name" value="ACT_dom"/>
</dbReference>
<gene>
    <name evidence="11" type="ORF">TK11N_18820</name>
    <name evidence="12" type="ORF">TK2N_18660</name>
</gene>
<accession>A0AAN4UCP8</accession>
<evidence type="ECO:0000256" key="1">
    <source>
        <dbReference type="ARBA" id="ARBA00004741"/>
    </source>
</evidence>
<dbReference type="SUPFAM" id="SSF55021">
    <property type="entry name" value="ACT-like"/>
    <property type="match status" value="1"/>
</dbReference>
<sequence>MKVGYLGPKSSFTFQAASELFAEDTLVPFASIPLTLEQLEAKKIDFAVVPIENSLEGSVHATVDHLFGQSSITVKEEVILPIRQQLLGTHSMEQPEKILSHPQALAQTKQYLKNHYPGVPLEAVSSTTFAAQYLAKHSREKVLAIASEKAAQEYNLKIIAADIQDNVMNQTRFWVLSTEKKKKKTTNQQNKKATLFITLPANLPGALHQVLAAFAWREIDLAKIESRPLKTHLGEYFFIIDIVLNENEALLENAITEIELLHAKVQWVGRYPINKFT</sequence>
<keyword evidence="7" id="KW-0456">Lyase</keyword>
<dbReference type="InterPro" id="IPR018528">
    <property type="entry name" value="Preph_deHydtase_CS"/>
</dbReference>
<dbReference type="EMBL" id="BKBQ01000031">
    <property type="protein sequence ID" value="GEQ55022.1"/>
    <property type="molecule type" value="Genomic_DNA"/>
</dbReference>
<dbReference type="PANTHER" id="PTHR21022">
    <property type="entry name" value="PREPHENATE DEHYDRATASE P PROTEIN"/>
    <property type="match status" value="1"/>
</dbReference>
<evidence type="ECO:0000259" key="9">
    <source>
        <dbReference type="PROSITE" id="PS51171"/>
    </source>
</evidence>
<reference evidence="12" key="1">
    <citation type="submission" date="2019-08" db="EMBL/GenBank/DDBJ databases">
        <authorList>
            <person name="Ishikawa M."/>
            <person name="Suzuki T."/>
            <person name="Matsutani M."/>
        </authorList>
    </citation>
    <scope>NUCLEOTIDE SEQUENCE</scope>
    <source>
        <strain evidence="12">7C1</strain>
        <strain evidence="11">8C4</strain>
    </source>
</reference>
<dbReference type="PROSITE" id="PS00857">
    <property type="entry name" value="PREPHENATE_DEHYDR_1"/>
    <property type="match status" value="1"/>
</dbReference>
<comment type="catalytic activity">
    <reaction evidence="8">
        <text>prephenate + H(+) = 3-phenylpyruvate + CO2 + H2O</text>
        <dbReference type="Rhea" id="RHEA:21648"/>
        <dbReference type="ChEBI" id="CHEBI:15377"/>
        <dbReference type="ChEBI" id="CHEBI:15378"/>
        <dbReference type="ChEBI" id="CHEBI:16526"/>
        <dbReference type="ChEBI" id="CHEBI:18005"/>
        <dbReference type="ChEBI" id="CHEBI:29934"/>
        <dbReference type="EC" id="4.2.1.51"/>
    </reaction>
</comment>
<dbReference type="PROSITE" id="PS51671">
    <property type="entry name" value="ACT"/>
    <property type="match status" value="1"/>
</dbReference>
<dbReference type="Proteomes" id="UP000886597">
    <property type="component" value="Unassembled WGS sequence"/>
</dbReference>
<evidence type="ECO:0000313" key="14">
    <source>
        <dbReference type="Proteomes" id="UP000886607"/>
    </source>
</evidence>
<dbReference type="InterPro" id="IPR001086">
    <property type="entry name" value="Preph_deHydtase"/>
</dbReference>
<evidence type="ECO:0000256" key="3">
    <source>
        <dbReference type="ARBA" id="ARBA00021872"/>
    </source>
</evidence>
<organism evidence="12 13">
    <name type="scientific">Tetragenococcus koreensis</name>
    <dbReference type="NCBI Taxonomy" id="290335"/>
    <lineage>
        <taxon>Bacteria</taxon>
        <taxon>Bacillati</taxon>
        <taxon>Bacillota</taxon>
        <taxon>Bacilli</taxon>
        <taxon>Lactobacillales</taxon>
        <taxon>Enterococcaceae</taxon>
        <taxon>Tetragenococcus</taxon>
    </lineage>
</organism>
<dbReference type="AlphaFoldDB" id="A0AAN4UCP8"/>
<evidence type="ECO:0000256" key="8">
    <source>
        <dbReference type="ARBA" id="ARBA00047848"/>
    </source>
</evidence>
<dbReference type="Pfam" id="PF00800">
    <property type="entry name" value="PDT"/>
    <property type="match status" value="1"/>
</dbReference>
<dbReference type="PROSITE" id="PS51171">
    <property type="entry name" value="PREPHENATE_DEHYDR_3"/>
    <property type="match status" value="1"/>
</dbReference>
<keyword evidence="14" id="KW-1185">Reference proteome</keyword>
<dbReference type="GeneID" id="69984951"/>
<dbReference type="GO" id="GO:0009094">
    <property type="term" value="P:L-phenylalanine biosynthetic process"/>
    <property type="evidence" value="ECO:0007669"/>
    <property type="project" value="UniProtKB-KW"/>
</dbReference>
<evidence type="ECO:0000259" key="10">
    <source>
        <dbReference type="PROSITE" id="PS51671"/>
    </source>
</evidence>
<evidence type="ECO:0000256" key="7">
    <source>
        <dbReference type="ARBA" id="ARBA00023239"/>
    </source>
</evidence>
<comment type="caution">
    <text evidence="12">The sequence shown here is derived from an EMBL/GenBank/DDBJ whole genome shotgun (WGS) entry which is preliminary data.</text>
</comment>
<keyword evidence="5" id="KW-0057">Aromatic amino acid biosynthesis</keyword>
<evidence type="ECO:0000256" key="6">
    <source>
        <dbReference type="ARBA" id="ARBA00023222"/>
    </source>
</evidence>